<dbReference type="PANTHER" id="PTHR31790">
    <property type="entry name" value="OS02G0783600 PROTEIN"/>
    <property type="match status" value="1"/>
</dbReference>
<name>A0ABD1QH81_9LAMI</name>
<dbReference type="EMBL" id="JBFOLK010000011">
    <property type="protein sequence ID" value="KAL2475102.1"/>
    <property type="molecule type" value="Genomic_DNA"/>
</dbReference>
<protein>
    <submittedName>
        <fullName evidence="2">F-box domain-containing protein</fullName>
    </submittedName>
</protein>
<dbReference type="PANTHER" id="PTHR31790:SF526">
    <property type="entry name" value="OS12G0618150 PROTEIN"/>
    <property type="match status" value="1"/>
</dbReference>
<evidence type="ECO:0000313" key="2">
    <source>
        <dbReference type="EMBL" id="KAL2475102.1"/>
    </source>
</evidence>
<dbReference type="Proteomes" id="UP001604336">
    <property type="component" value="Unassembled WGS sequence"/>
</dbReference>
<dbReference type="Pfam" id="PF08268">
    <property type="entry name" value="FBA_3"/>
    <property type="match status" value="1"/>
</dbReference>
<accession>A0ABD1QH81</accession>
<dbReference type="InterPro" id="IPR052361">
    <property type="entry name" value="F-box_domain"/>
</dbReference>
<proteinExistence type="predicted"/>
<evidence type="ECO:0000259" key="1">
    <source>
        <dbReference type="Pfam" id="PF08268"/>
    </source>
</evidence>
<reference evidence="3" key="1">
    <citation type="submission" date="2024-07" db="EMBL/GenBank/DDBJ databases">
        <title>Two chromosome-level genome assemblies of Korean endemic species Abeliophyllum distichum and Forsythia ovata (Oleaceae).</title>
        <authorList>
            <person name="Jang H."/>
        </authorList>
    </citation>
    <scope>NUCLEOTIDE SEQUENCE [LARGE SCALE GENOMIC DNA]</scope>
</reference>
<evidence type="ECO:0000313" key="3">
    <source>
        <dbReference type="Proteomes" id="UP001604336"/>
    </source>
</evidence>
<dbReference type="AlphaFoldDB" id="A0ABD1QH81"/>
<gene>
    <name evidence="2" type="ORF">Adt_35838</name>
</gene>
<comment type="caution">
    <text evidence="2">The sequence shown here is derived from an EMBL/GenBank/DDBJ whole genome shotgun (WGS) entry which is preliminary data.</text>
</comment>
<dbReference type="InterPro" id="IPR013187">
    <property type="entry name" value="F-box-assoc_dom_typ3"/>
</dbReference>
<organism evidence="2 3">
    <name type="scientific">Abeliophyllum distichum</name>
    <dbReference type="NCBI Taxonomy" id="126358"/>
    <lineage>
        <taxon>Eukaryota</taxon>
        <taxon>Viridiplantae</taxon>
        <taxon>Streptophyta</taxon>
        <taxon>Embryophyta</taxon>
        <taxon>Tracheophyta</taxon>
        <taxon>Spermatophyta</taxon>
        <taxon>Magnoliopsida</taxon>
        <taxon>eudicotyledons</taxon>
        <taxon>Gunneridae</taxon>
        <taxon>Pentapetalae</taxon>
        <taxon>asterids</taxon>
        <taxon>lamiids</taxon>
        <taxon>Lamiales</taxon>
        <taxon>Oleaceae</taxon>
        <taxon>Forsythieae</taxon>
        <taxon>Abeliophyllum</taxon>
    </lineage>
</organism>
<sequence>MQNLPKPAARIEAPFPIPTRHTILSLIHFGYPPVPIDPVSFAPVEKSDLGLDDSYCFGIIKIYVGSINGLICVTGLYEGSIAIWNPSTRVFRQVPPGRIKIYETSIGFGWDPIANDYKELGGEIKADRNFFIQRHICDVIVNGFTHWIVKDGLGSDSKPLIASFDMTTEVLRLVPVPEHLPWLVPLPPLVPERQLLLGQHYPLFGMNWKGTFALVGCVSRDPVKIYQVWTMENDTCQEGNLGVRNSPLNWILNFIVSSAL</sequence>
<keyword evidence="3" id="KW-1185">Reference proteome</keyword>
<feature type="domain" description="F-box associated beta-propeller type 3" evidence="1">
    <location>
        <begin position="62"/>
        <end position="120"/>
    </location>
</feature>